<keyword evidence="2" id="KW-0489">Methyltransferase</keyword>
<dbReference type="Gene3D" id="3.40.50.150">
    <property type="entry name" value="Vaccinia Virus protein VP39"/>
    <property type="match status" value="1"/>
</dbReference>
<dbReference type="AlphaFoldDB" id="A0A4V1G0B8"/>
<evidence type="ECO:0000259" key="1">
    <source>
        <dbReference type="PROSITE" id="PS51734"/>
    </source>
</evidence>
<gene>
    <name evidence="2" type="ORF">FEJ81_21055</name>
</gene>
<dbReference type="PANTHER" id="PTHR44516:SF11">
    <property type="entry name" value="2-METHYL-6-PHYTYL-1,4-HYDROQUINONE METHYLTRANSFERASE 2, CHLOROPLASTIC"/>
    <property type="match status" value="1"/>
</dbReference>
<dbReference type="PROSITE" id="PS51734">
    <property type="entry name" value="SAM_MPBQ_MSBQ_MT"/>
    <property type="match status" value="1"/>
</dbReference>
<evidence type="ECO:0000313" key="2">
    <source>
        <dbReference type="EMBL" id="QCS44796.1"/>
    </source>
</evidence>
<dbReference type="Pfam" id="PF08241">
    <property type="entry name" value="Methyltransf_11"/>
    <property type="match status" value="1"/>
</dbReference>
<dbReference type="CDD" id="cd02440">
    <property type="entry name" value="AdoMet_MTases"/>
    <property type="match status" value="1"/>
</dbReference>
<geneLocation type="plasmid" evidence="3">
    <name>pnve414</name>
</geneLocation>
<proteinExistence type="predicted"/>
<dbReference type="GO" id="GO:0032259">
    <property type="term" value="P:methylation"/>
    <property type="evidence" value="ECO:0007669"/>
    <property type="project" value="UniProtKB-KW"/>
</dbReference>
<dbReference type="InterPro" id="IPR031164">
    <property type="entry name" value="SAM_MPBQ_MSBQ_MT"/>
</dbReference>
<reference evidence="3" key="1">
    <citation type="submission" date="2019-05" db="EMBL/GenBank/DDBJ databases">
        <title>Genome sequence and methylation pattern of the halophilic Archaeon Natrinema versiforme BOL5-4.</title>
        <authorList>
            <person name="DasSarma P."/>
            <person name="Anton B.P."/>
            <person name="DasSarma S.L."/>
            <person name="Martinez F.L."/>
            <person name="Guzman D."/>
            <person name="Roberts R.J."/>
            <person name="DasSarma S."/>
        </authorList>
    </citation>
    <scope>NUCLEOTIDE SEQUENCE [LARGE SCALE GENOMIC DNA]</scope>
    <source>
        <strain evidence="3">BOL5-4</strain>
        <plasmid evidence="3">pnve414</plasmid>
    </source>
</reference>
<keyword evidence="2" id="KW-0808">Transferase</keyword>
<accession>A0A4V1G0B8</accession>
<dbReference type="PANTHER" id="PTHR44516">
    <property type="entry name" value="2-METHYL-6-PHYTYL-1,4-HYDROQUINONE METHYLTRANSFERASE, CHLOROPLASTIC"/>
    <property type="match status" value="1"/>
</dbReference>
<dbReference type="EMBL" id="CP040332">
    <property type="protein sequence ID" value="QCS44796.1"/>
    <property type="molecule type" value="Genomic_DNA"/>
</dbReference>
<sequence length="219" mass="24923">MKLLDNKKRARIFYKYLSKVYDHVNKVNWNDEMRSEALEWLDFGDNDKALDVGCGTGFGTAGLLDHAEDVYALDQSIHQMEKAFEKFGKHDQVNFHRGDAERLPFADNTFDIVWSSGSIEYWPHPVQGLKEIRRVTKPGGQVLVIGPDYPSNPILKRVADAIMLFYDTDKADQMFTQAGYTTFQHHIQQATSRSPRAITTVARVPAEKRQTDESITASP</sequence>
<organism evidence="2 3">
    <name type="scientific">Natrinema versiforme</name>
    <dbReference type="NCBI Taxonomy" id="88724"/>
    <lineage>
        <taxon>Archaea</taxon>
        <taxon>Methanobacteriati</taxon>
        <taxon>Methanobacteriota</taxon>
        <taxon>Stenosarchaea group</taxon>
        <taxon>Halobacteria</taxon>
        <taxon>Halobacteriales</taxon>
        <taxon>Natrialbaceae</taxon>
        <taxon>Natrinema</taxon>
    </lineage>
</organism>
<protein>
    <submittedName>
        <fullName evidence="2">Methyltransferase domain-containing protein</fullName>
    </submittedName>
</protein>
<dbReference type="KEGG" id="nvr:FEJ81_21055"/>
<evidence type="ECO:0000313" key="3">
    <source>
        <dbReference type="Proteomes" id="UP000302218"/>
    </source>
</evidence>
<dbReference type="OrthoDB" id="6027at2157"/>
<dbReference type="InterPro" id="IPR029063">
    <property type="entry name" value="SAM-dependent_MTases_sf"/>
</dbReference>
<dbReference type="GO" id="GO:0051741">
    <property type="term" value="F:2-methyl-6-phytyl-1,4-benzoquinone methyltransferase activity"/>
    <property type="evidence" value="ECO:0007669"/>
    <property type="project" value="InterPro"/>
</dbReference>
<keyword evidence="2" id="KW-0614">Plasmid</keyword>
<dbReference type="GeneID" id="40267817"/>
<name>A0A4V1G0B8_9EURY</name>
<dbReference type="Proteomes" id="UP000302218">
    <property type="component" value="Plasmid pNVE414"/>
</dbReference>
<dbReference type="InterPro" id="IPR013216">
    <property type="entry name" value="Methyltransf_11"/>
</dbReference>
<dbReference type="SUPFAM" id="SSF53335">
    <property type="entry name" value="S-adenosyl-L-methionine-dependent methyltransferases"/>
    <property type="match status" value="1"/>
</dbReference>
<dbReference type="RefSeq" id="WP_138247187.1">
    <property type="nucleotide sequence ID" value="NZ_CP040332.1"/>
</dbReference>
<feature type="domain" description="MPBQ/MBSQ family SAM-binding methyltransferase profile" evidence="1">
    <location>
        <begin position="2"/>
        <end position="203"/>
    </location>
</feature>
<dbReference type="InterPro" id="IPR044649">
    <property type="entry name" value="MPBQ/MSBQ_MT"/>
</dbReference>